<dbReference type="RefSeq" id="WP_128778612.1">
    <property type="nucleotide sequence ID" value="NZ_RYFI01000017.1"/>
</dbReference>
<dbReference type="InterPro" id="IPR000836">
    <property type="entry name" value="PRTase_dom"/>
</dbReference>
<organism evidence="4 5">
    <name type="scientific">Hansschlegelia zhihuaiae</name>
    <dbReference type="NCBI Taxonomy" id="405005"/>
    <lineage>
        <taxon>Bacteria</taxon>
        <taxon>Pseudomonadati</taxon>
        <taxon>Pseudomonadota</taxon>
        <taxon>Alphaproteobacteria</taxon>
        <taxon>Hyphomicrobiales</taxon>
        <taxon>Methylopilaceae</taxon>
        <taxon>Hansschlegelia</taxon>
    </lineage>
</organism>
<proteinExistence type="inferred from homology"/>
<dbReference type="CDD" id="cd06223">
    <property type="entry name" value="PRTases_typeI"/>
    <property type="match status" value="1"/>
</dbReference>
<sequence length="263" mass="28094">MPLGAMEDDAPQGLAARAAVLASALRRAGRFGLGLVLPPQCLACERPVAEAGALCVACWGGLRLIERPYCERLGTPFPADFGPGLLSPAAIAKPPAFERARAVARFDGTARELVHRLKYGDAVHLARPLGAMMARAGHELVDREAVLIPVPLHRGRLWRRRFNQSALLAREIARLSKAKLRLDAVERVKATRPQVGLSAAQRADNLSGAFRVADRAAAAGRRVVLIDDVVTTGATVDRLARLLRRAGATSVDVLSFAVVVNDG</sequence>
<dbReference type="InterPro" id="IPR044005">
    <property type="entry name" value="DZR_2"/>
</dbReference>
<comment type="caution">
    <text evidence="4">The sequence shown here is derived from an EMBL/GenBank/DDBJ whole genome shotgun (WGS) entry which is preliminary data.</text>
</comment>
<dbReference type="Pfam" id="PF00156">
    <property type="entry name" value="Pribosyltran"/>
    <property type="match status" value="1"/>
</dbReference>
<evidence type="ECO:0000259" key="2">
    <source>
        <dbReference type="Pfam" id="PF00156"/>
    </source>
</evidence>
<dbReference type="InterPro" id="IPR029057">
    <property type="entry name" value="PRTase-like"/>
</dbReference>
<dbReference type="AlphaFoldDB" id="A0A4Q0MD26"/>
<reference evidence="4 5" key="1">
    <citation type="submission" date="2018-12" db="EMBL/GenBank/DDBJ databases">
        <title>bacterium Hansschlegelia zhihuaiae S113.</title>
        <authorList>
            <person name="He J."/>
        </authorList>
    </citation>
    <scope>NUCLEOTIDE SEQUENCE [LARGE SCALE GENOMIC DNA]</scope>
    <source>
        <strain evidence="4 5">S 113</strain>
    </source>
</reference>
<dbReference type="SUPFAM" id="SSF53271">
    <property type="entry name" value="PRTase-like"/>
    <property type="match status" value="1"/>
</dbReference>
<dbReference type="PANTHER" id="PTHR47505">
    <property type="entry name" value="DNA UTILIZATION PROTEIN YHGH"/>
    <property type="match status" value="1"/>
</dbReference>
<keyword evidence="5" id="KW-1185">Reference proteome</keyword>
<comment type="similarity">
    <text evidence="1">Belongs to the ComF/GntX family.</text>
</comment>
<feature type="domain" description="Phosphoribosyltransferase" evidence="2">
    <location>
        <begin position="168"/>
        <end position="253"/>
    </location>
</feature>
<protein>
    <submittedName>
        <fullName evidence="4">ComF family protein</fullName>
    </submittedName>
</protein>
<evidence type="ECO:0000256" key="1">
    <source>
        <dbReference type="ARBA" id="ARBA00008007"/>
    </source>
</evidence>
<accession>A0A4Q0MD26</accession>
<dbReference type="InterPro" id="IPR051910">
    <property type="entry name" value="ComF/GntX_DNA_util-trans"/>
</dbReference>
<feature type="domain" description="Double zinc ribbon" evidence="3">
    <location>
        <begin position="33"/>
        <end position="80"/>
    </location>
</feature>
<evidence type="ECO:0000313" key="4">
    <source>
        <dbReference type="EMBL" id="RXF70819.1"/>
    </source>
</evidence>
<evidence type="ECO:0000313" key="5">
    <source>
        <dbReference type="Proteomes" id="UP000289708"/>
    </source>
</evidence>
<dbReference type="Proteomes" id="UP000289708">
    <property type="component" value="Unassembled WGS sequence"/>
</dbReference>
<gene>
    <name evidence="4" type="ORF">EK403_16745</name>
</gene>
<dbReference type="OrthoDB" id="9779910at2"/>
<dbReference type="EMBL" id="RYFI01000017">
    <property type="protein sequence ID" value="RXF70819.1"/>
    <property type="molecule type" value="Genomic_DNA"/>
</dbReference>
<evidence type="ECO:0000259" key="3">
    <source>
        <dbReference type="Pfam" id="PF18912"/>
    </source>
</evidence>
<dbReference type="Gene3D" id="3.40.50.2020">
    <property type="match status" value="1"/>
</dbReference>
<dbReference type="Pfam" id="PF18912">
    <property type="entry name" value="DZR_2"/>
    <property type="match status" value="1"/>
</dbReference>
<name>A0A4Q0MD26_9HYPH</name>
<dbReference type="PANTHER" id="PTHR47505:SF1">
    <property type="entry name" value="DNA UTILIZATION PROTEIN YHGH"/>
    <property type="match status" value="1"/>
</dbReference>